<dbReference type="GO" id="GO:0005829">
    <property type="term" value="C:cytosol"/>
    <property type="evidence" value="ECO:0007669"/>
    <property type="project" value="TreeGrafter"/>
</dbReference>
<sequence length="185" mass="19831">MADRPRVIDLSAAPGSGESWDAPAWKVYLWGLAEVLLVSNPLQISSRLRRAVLVAFGARIGEGVLLRPRLRVRFPWKLTVGDRSWIGEDVWLHNQDQLTIGADAVVSQGSFITTGSHAHRTDMALITRPVVIEDGAWVTARCVVTGGSRIGVSALVTPGTVVAGEVPAGMVFGGSPGEVRGPRFR</sequence>
<dbReference type="RefSeq" id="WP_091245869.1">
    <property type="nucleotide sequence ID" value="NZ_FNIR01000008.1"/>
</dbReference>
<dbReference type="OrthoDB" id="2643438at2"/>
<dbReference type="SUPFAM" id="SSF51161">
    <property type="entry name" value="Trimeric LpxA-like enzymes"/>
    <property type="match status" value="1"/>
</dbReference>
<accession>A0A1H0MUA6</accession>
<proteinExistence type="inferred from homology"/>
<keyword evidence="4" id="KW-1185">Reference proteome</keyword>
<dbReference type="EMBL" id="FNIR01000008">
    <property type="protein sequence ID" value="SDO83876.1"/>
    <property type="molecule type" value="Genomic_DNA"/>
</dbReference>
<dbReference type="PANTHER" id="PTHR23416:SF23">
    <property type="entry name" value="ACETYLTRANSFERASE C18B11.09C-RELATED"/>
    <property type="match status" value="1"/>
</dbReference>
<evidence type="ECO:0000313" key="4">
    <source>
        <dbReference type="Proteomes" id="UP000199088"/>
    </source>
</evidence>
<dbReference type="InterPro" id="IPR011004">
    <property type="entry name" value="Trimer_LpxA-like_sf"/>
</dbReference>
<dbReference type="AlphaFoldDB" id="A0A1H0MUA6"/>
<keyword evidence="2 3" id="KW-0808">Transferase</keyword>
<comment type="similarity">
    <text evidence="1">Belongs to the transferase hexapeptide repeat family.</text>
</comment>
<protein>
    <submittedName>
        <fullName evidence="3">Putative colanic acid biosynthesis acetyltransferase WcaF</fullName>
    </submittedName>
</protein>
<dbReference type="PANTHER" id="PTHR23416">
    <property type="entry name" value="SIALIC ACID SYNTHASE-RELATED"/>
    <property type="match status" value="1"/>
</dbReference>
<organism evidence="3 4">
    <name type="scientific">Klenkia soli</name>
    <dbReference type="NCBI Taxonomy" id="1052260"/>
    <lineage>
        <taxon>Bacteria</taxon>
        <taxon>Bacillati</taxon>
        <taxon>Actinomycetota</taxon>
        <taxon>Actinomycetes</taxon>
        <taxon>Geodermatophilales</taxon>
        <taxon>Geodermatophilaceae</taxon>
        <taxon>Klenkia</taxon>
    </lineage>
</organism>
<dbReference type="InterPro" id="IPR051159">
    <property type="entry name" value="Hexapeptide_acetyltransf"/>
</dbReference>
<dbReference type="CDD" id="cd05825">
    <property type="entry name" value="LbH_wcaF_like"/>
    <property type="match status" value="1"/>
</dbReference>
<dbReference type="STRING" id="1052260.SAMN05660199_02635"/>
<dbReference type="GO" id="GO:0008374">
    <property type="term" value="F:O-acyltransferase activity"/>
    <property type="evidence" value="ECO:0007669"/>
    <property type="project" value="TreeGrafter"/>
</dbReference>
<gene>
    <name evidence="3" type="ORF">SAMN05660199_02635</name>
</gene>
<evidence type="ECO:0000256" key="2">
    <source>
        <dbReference type="ARBA" id="ARBA00022679"/>
    </source>
</evidence>
<name>A0A1H0MUA6_9ACTN</name>
<evidence type="ECO:0000313" key="3">
    <source>
        <dbReference type="EMBL" id="SDO83876.1"/>
    </source>
</evidence>
<dbReference type="Proteomes" id="UP000199088">
    <property type="component" value="Unassembled WGS sequence"/>
</dbReference>
<evidence type="ECO:0000256" key="1">
    <source>
        <dbReference type="ARBA" id="ARBA00007274"/>
    </source>
</evidence>
<reference evidence="4" key="1">
    <citation type="submission" date="2016-10" db="EMBL/GenBank/DDBJ databases">
        <authorList>
            <person name="Varghese N."/>
            <person name="Submissions S."/>
        </authorList>
    </citation>
    <scope>NUCLEOTIDE SEQUENCE [LARGE SCALE GENOMIC DNA]</scope>
    <source>
        <strain evidence="4">DSM 45843</strain>
    </source>
</reference>
<dbReference type="Gene3D" id="2.160.10.10">
    <property type="entry name" value="Hexapeptide repeat proteins"/>
    <property type="match status" value="1"/>
</dbReference>